<dbReference type="Proteomes" id="UP001595834">
    <property type="component" value="Unassembled WGS sequence"/>
</dbReference>
<protein>
    <submittedName>
        <fullName evidence="1">Uncharacterized protein</fullName>
    </submittedName>
</protein>
<name>A0ABV9UYT8_9ACTN</name>
<dbReference type="RefSeq" id="WP_344380533.1">
    <property type="nucleotide sequence ID" value="NZ_BAAASQ010000047.1"/>
</dbReference>
<sequence length="151" mass="16443">MSAADDIRSTFLFHPPVDDAAAWQMTVEGFVHALTAAFPEAFTKYRNSGLRGNSVVDFEVEVQPEMWVEGVASTPVENSAVITLVGATSAEAAHFALWLRSGLVPRPDLVRFSSERALDSGDDTQWQILAGGGFEELRAVVAEHHEALEDE</sequence>
<evidence type="ECO:0000313" key="2">
    <source>
        <dbReference type="Proteomes" id="UP001595834"/>
    </source>
</evidence>
<comment type="caution">
    <text evidence="1">The sequence shown here is derived from an EMBL/GenBank/DDBJ whole genome shotgun (WGS) entry which is preliminary data.</text>
</comment>
<keyword evidence="2" id="KW-1185">Reference proteome</keyword>
<dbReference type="EMBL" id="JBHSIZ010000051">
    <property type="protein sequence ID" value="MFC4961522.1"/>
    <property type="molecule type" value="Genomic_DNA"/>
</dbReference>
<reference evidence="2" key="1">
    <citation type="journal article" date="2019" name="Int. J. Syst. Evol. Microbiol.">
        <title>The Global Catalogue of Microorganisms (GCM) 10K type strain sequencing project: providing services to taxonomists for standard genome sequencing and annotation.</title>
        <authorList>
            <consortium name="The Broad Institute Genomics Platform"/>
            <consortium name="The Broad Institute Genome Sequencing Center for Infectious Disease"/>
            <person name="Wu L."/>
            <person name="Ma J."/>
        </authorList>
    </citation>
    <scope>NUCLEOTIDE SEQUENCE [LARGE SCALE GENOMIC DNA]</scope>
    <source>
        <strain evidence="2">CCM 7224</strain>
    </source>
</reference>
<gene>
    <name evidence="1" type="ORF">ACFPFX_35100</name>
</gene>
<proteinExistence type="predicted"/>
<accession>A0ABV9UYT8</accession>
<organism evidence="1 2">
    <name type="scientific">Streptomyces mauvecolor</name>
    <dbReference type="NCBI Taxonomy" id="58345"/>
    <lineage>
        <taxon>Bacteria</taxon>
        <taxon>Bacillati</taxon>
        <taxon>Actinomycetota</taxon>
        <taxon>Actinomycetes</taxon>
        <taxon>Kitasatosporales</taxon>
        <taxon>Streptomycetaceae</taxon>
        <taxon>Streptomyces</taxon>
    </lineage>
</organism>
<evidence type="ECO:0000313" key="1">
    <source>
        <dbReference type="EMBL" id="MFC4961522.1"/>
    </source>
</evidence>